<accession>A0A3B0S759</accession>
<evidence type="ECO:0000313" key="1">
    <source>
        <dbReference type="EMBL" id="VAV96248.1"/>
    </source>
</evidence>
<proteinExistence type="predicted"/>
<protein>
    <submittedName>
        <fullName evidence="1">Uncharacterized protein</fullName>
    </submittedName>
</protein>
<reference evidence="1" key="1">
    <citation type="submission" date="2018-06" db="EMBL/GenBank/DDBJ databases">
        <authorList>
            <person name="Zhirakovskaya E."/>
        </authorList>
    </citation>
    <scope>NUCLEOTIDE SEQUENCE</scope>
</reference>
<dbReference type="AlphaFoldDB" id="A0A3B0S759"/>
<sequence length="88" mass="8987">MGQAPSFTTNSPSQPLATHIEKGPHSVEADPFRIPGDAVQKNRRSVARAAGSYGSTGSYSSAGVALIGGIVARVARFIGFVAFVGGII</sequence>
<dbReference type="EMBL" id="UOEK01000094">
    <property type="protein sequence ID" value="VAV96248.1"/>
    <property type="molecule type" value="Genomic_DNA"/>
</dbReference>
<name>A0A3B0S759_9ZZZZ</name>
<organism evidence="1">
    <name type="scientific">hydrothermal vent metagenome</name>
    <dbReference type="NCBI Taxonomy" id="652676"/>
    <lineage>
        <taxon>unclassified sequences</taxon>
        <taxon>metagenomes</taxon>
        <taxon>ecological metagenomes</taxon>
    </lineage>
</organism>
<gene>
    <name evidence="1" type="ORF">MNBD_ACTINO02-1349</name>
</gene>
<feature type="non-terminal residue" evidence="1">
    <location>
        <position position="88"/>
    </location>
</feature>